<comment type="caution">
    <text evidence="3">The sequence shown here is derived from an EMBL/GenBank/DDBJ whole genome shotgun (WGS) entry which is preliminary data.</text>
</comment>
<gene>
    <name evidence="3" type="ORF">D0Q02_25915</name>
</gene>
<dbReference type="InterPro" id="IPR011519">
    <property type="entry name" value="UnbV_ASPIC"/>
</dbReference>
<evidence type="ECO:0000313" key="4">
    <source>
        <dbReference type="Proteomes" id="UP000262621"/>
    </source>
</evidence>
<feature type="domain" description="ASPIC/UnbV" evidence="2">
    <location>
        <begin position="615"/>
        <end position="676"/>
    </location>
</feature>
<dbReference type="Gene3D" id="2.130.10.130">
    <property type="entry name" value="Integrin alpha, N-terminal"/>
    <property type="match status" value="2"/>
</dbReference>
<protein>
    <submittedName>
        <fullName evidence="3">CRTAC1 family protein</fullName>
    </submittedName>
</protein>
<accession>A0A372FSQ4</accession>
<keyword evidence="4" id="KW-1185">Reference proteome</keyword>
<dbReference type="PANTHER" id="PTHR16026">
    <property type="entry name" value="CARTILAGE ACIDIC PROTEIN 1"/>
    <property type="match status" value="1"/>
</dbReference>
<name>A0A372FSQ4_9ACTN</name>
<dbReference type="SUPFAM" id="SSF69318">
    <property type="entry name" value="Integrin alpha N-terminal domain"/>
    <property type="match status" value="1"/>
</dbReference>
<evidence type="ECO:0000259" key="2">
    <source>
        <dbReference type="Pfam" id="PF07593"/>
    </source>
</evidence>
<dbReference type="EMBL" id="QVFU01000045">
    <property type="protein sequence ID" value="RFS43775.1"/>
    <property type="molecule type" value="Genomic_DNA"/>
</dbReference>
<sequence>MAAVGEFRVQDATAVFRSSECDASSSSGFTVRVGWHLRTGSAMLIGFLGRPMYQAALVAVPLVAITLGFVVPSTPSSASAEPFALSVTPISPAVDPVRAIRNVNPSVDHIAPWISSVGAGAAVADLDGDAYANEVCLVDPRSDSVSIHQIARDTKNSTPVVTLLDQNGIAPGRGGQRLAYEPATQAPMGCRLADLDGNGWTDALVYFWGRGPVAHLNLGGMTFEPHEVLDGGADLDWYTNTAAFSDLNGDGTLDIFIGNYFADGAQLLDQGSPKRVDMNDSLSRAMNGGRNYVLLGRGGFPAVTYELVADAFSDDNSRGWTLAVAAADLNGDSLPELYVANDFGPDRFFVNRSVDGRLAFENVDGGNKGLFNPRSTMIGRDSFKGMGVTIADVNRDNDYDIYVSNITHEFGLFESQLLFLGEGAKDDGIPTFRPGAEALGLARTAFSWDNKVGDLNNDGRVELLQATGFVRGPVNRWPEIQELALSNDTLIANPRSWPDLTDGDISGAAPRVVMTPTEDGRYANIAEASGLDDGGVMRGLALADIDGDGDLDWIEANQWADARLVVNDCDDCGGFVGLRILRATESTPGTSPTGPRTPEVIEGLRAAHEVRGVAAIGASATVTTGSGAAFRSYVDGGNGHGGQSSTDVHFGLGDDAGDANTVALTWRDATGTVQTAEVRVGRGWHTVVLP</sequence>
<dbReference type="AlphaFoldDB" id="A0A372FSQ4"/>
<dbReference type="InterPro" id="IPR013517">
    <property type="entry name" value="FG-GAP"/>
</dbReference>
<dbReference type="PANTHER" id="PTHR16026:SF0">
    <property type="entry name" value="CARTILAGE ACIDIC PROTEIN 1"/>
    <property type="match status" value="1"/>
</dbReference>
<dbReference type="Proteomes" id="UP000262621">
    <property type="component" value="Unassembled WGS sequence"/>
</dbReference>
<evidence type="ECO:0000313" key="3">
    <source>
        <dbReference type="EMBL" id="RFS43775.1"/>
    </source>
</evidence>
<dbReference type="Pfam" id="PF13517">
    <property type="entry name" value="FG-GAP_3"/>
    <property type="match status" value="1"/>
</dbReference>
<reference evidence="3 4" key="1">
    <citation type="submission" date="2018-08" db="EMBL/GenBank/DDBJ databases">
        <title>Verrucosispora craniellae sp. nov., isolated from a marine sponge in the South China Sea.</title>
        <authorList>
            <person name="Li L."/>
            <person name="Lin H.W."/>
        </authorList>
    </citation>
    <scope>NUCLEOTIDE SEQUENCE [LARGE SCALE GENOMIC DNA]</scope>
    <source>
        <strain evidence="3 4">LHW63014</strain>
    </source>
</reference>
<dbReference type="InterPro" id="IPR028994">
    <property type="entry name" value="Integrin_alpha_N"/>
</dbReference>
<evidence type="ECO:0000256" key="1">
    <source>
        <dbReference type="ARBA" id="ARBA00022729"/>
    </source>
</evidence>
<proteinExistence type="predicted"/>
<keyword evidence="1" id="KW-0732">Signal</keyword>
<dbReference type="Pfam" id="PF07593">
    <property type="entry name" value="UnbV_ASPIC"/>
    <property type="match status" value="1"/>
</dbReference>
<dbReference type="InterPro" id="IPR027039">
    <property type="entry name" value="Crtac1"/>
</dbReference>
<organism evidence="3 4">
    <name type="scientific">Micromonospora craniellae</name>
    <dbReference type="NCBI Taxonomy" id="2294034"/>
    <lineage>
        <taxon>Bacteria</taxon>
        <taxon>Bacillati</taxon>
        <taxon>Actinomycetota</taxon>
        <taxon>Actinomycetes</taxon>
        <taxon>Micromonosporales</taxon>
        <taxon>Micromonosporaceae</taxon>
        <taxon>Micromonospora</taxon>
    </lineage>
</organism>